<protein>
    <submittedName>
        <fullName evidence="3">Uncharacterized protein</fullName>
    </submittedName>
</protein>
<organism evidence="3 4">
    <name type="scientific">Ascobolus immersus RN42</name>
    <dbReference type="NCBI Taxonomy" id="1160509"/>
    <lineage>
        <taxon>Eukaryota</taxon>
        <taxon>Fungi</taxon>
        <taxon>Dikarya</taxon>
        <taxon>Ascomycota</taxon>
        <taxon>Pezizomycotina</taxon>
        <taxon>Pezizomycetes</taxon>
        <taxon>Pezizales</taxon>
        <taxon>Ascobolaceae</taxon>
        <taxon>Ascobolus</taxon>
    </lineage>
</organism>
<dbReference type="EMBL" id="ML119734">
    <property type="protein sequence ID" value="RPA76969.1"/>
    <property type="molecule type" value="Genomic_DNA"/>
</dbReference>
<keyword evidence="2" id="KW-0472">Membrane</keyword>
<feature type="non-terminal residue" evidence="3">
    <location>
        <position position="210"/>
    </location>
</feature>
<keyword evidence="4" id="KW-1185">Reference proteome</keyword>
<accession>A0A3N4HTF9</accession>
<evidence type="ECO:0000313" key="3">
    <source>
        <dbReference type="EMBL" id="RPA76969.1"/>
    </source>
</evidence>
<evidence type="ECO:0000256" key="1">
    <source>
        <dbReference type="SAM" id="MobiDB-lite"/>
    </source>
</evidence>
<name>A0A3N4HTF9_ASCIM</name>
<dbReference type="Proteomes" id="UP000275078">
    <property type="component" value="Unassembled WGS sequence"/>
</dbReference>
<feature type="transmembrane region" description="Helical" evidence="2">
    <location>
        <begin position="189"/>
        <end position="208"/>
    </location>
</feature>
<evidence type="ECO:0000313" key="4">
    <source>
        <dbReference type="Proteomes" id="UP000275078"/>
    </source>
</evidence>
<feature type="region of interest" description="Disordered" evidence="1">
    <location>
        <begin position="158"/>
        <end position="186"/>
    </location>
</feature>
<proteinExistence type="predicted"/>
<reference evidence="3 4" key="1">
    <citation type="journal article" date="2018" name="Nat. Ecol. Evol.">
        <title>Pezizomycetes genomes reveal the molecular basis of ectomycorrhizal truffle lifestyle.</title>
        <authorList>
            <person name="Murat C."/>
            <person name="Payen T."/>
            <person name="Noel B."/>
            <person name="Kuo A."/>
            <person name="Morin E."/>
            <person name="Chen J."/>
            <person name="Kohler A."/>
            <person name="Krizsan K."/>
            <person name="Balestrini R."/>
            <person name="Da Silva C."/>
            <person name="Montanini B."/>
            <person name="Hainaut M."/>
            <person name="Levati E."/>
            <person name="Barry K.W."/>
            <person name="Belfiori B."/>
            <person name="Cichocki N."/>
            <person name="Clum A."/>
            <person name="Dockter R.B."/>
            <person name="Fauchery L."/>
            <person name="Guy J."/>
            <person name="Iotti M."/>
            <person name="Le Tacon F."/>
            <person name="Lindquist E.A."/>
            <person name="Lipzen A."/>
            <person name="Malagnac F."/>
            <person name="Mello A."/>
            <person name="Molinier V."/>
            <person name="Miyauchi S."/>
            <person name="Poulain J."/>
            <person name="Riccioni C."/>
            <person name="Rubini A."/>
            <person name="Sitrit Y."/>
            <person name="Splivallo R."/>
            <person name="Traeger S."/>
            <person name="Wang M."/>
            <person name="Zifcakova L."/>
            <person name="Wipf D."/>
            <person name="Zambonelli A."/>
            <person name="Paolocci F."/>
            <person name="Nowrousian M."/>
            <person name="Ottonello S."/>
            <person name="Baldrian P."/>
            <person name="Spatafora J.W."/>
            <person name="Henrissat B."/>
            <person name="Nagy L.G."/>
            <person name="Aury J.M."/>
            <person name="Wincker P."/>
            <person name="Grigoriev I.V."/>
            <person name="Bonfante P."/>
            <person name="Martin F.M."/>
        </authorList>
    </citation>
    <scope>NUCLEOTIDE SEQUENCE [LARGE SCALE GENOMIC DNA]</scope>
    <source>
        <strain evidence="3 4">RN42</strain>
    </source>
</reference>
<dbReference type="AlphaFoldDB" id="A0A3N4HTF9"/>
<sequence>MSLSTGFAGSIPAAVHAPLLVPRQQAQPNPDDLFYCTLSLDQPFYRGNDSEHLPGDQPVCADMLYQQLALKCIAVPTSQQLEAESYVPSGNGKEECEEFCQIAANGTMLEQTWQCWEEGCTDAREGKNEELNDKYLKEGVAATLNTICEPLGLWSNTTTDKDNVKDDDKKGEKEEEKDKKDDDSAASGFRIAGGAVALAVAVGLAGFVGL</sequence>
<keyword evidence="2" id="KW-0812">Transmembrane</keyword>
<evidence type="ECO:0000256" key="2">
    <source>
        <dbReference type="SAM" id="Phobius"/>
    </source>
</evidence>
<keyword evidence="2" id="KW-1133">Transmembrane helix</keyword>
<gene>
    <name evidence="3" type="ORF">BJ508DRAFT_417374</name>
</gene>
<feature type="compositionally biased region" description="Basic and acidic residues" evidence="1">
    <location>
        <begin position="159"/>
        <end position="183"/>
    </location>
</feature>